<reference evidence="2" key="2">
    <citation type="submission" date="2015-10" db="EMBL/GenBank/DDBJ databases">
        <title>Improved Draft Genome Sequence of Clostridium pasteurianum Strain ATCC 6013 (DSM 525) Using a Hybrid Next-Generation Sequencing Approach.</title>
        <authorList>
            <person name="Pyne M.E."/>
            <person name="Utturkar S.M."/>
            <person name="Brown S.D."/>
            <person name="Moo-Young M."/>
            <person name="Chung D.A."/>
            <person name="Chou P.C."/>
        </authorList>
    </citation>
    <scope>NUCLEOTIDE SEQUENCE</scope>
    <source>
        <strain evidence="2">ATCC 6013</strain>
    </source>
</reference>
<dbReference type="GeneID" id="93076196"/>
<reference evidence="2 3" key="3">
    <citation type="journal article" name="Genome Announc.">
        <title>Improved Draft Genome Sequence of Clostridium pasteurianum Strain ATCC 6013 (DSM 525) Using a Hybrid Next-Generation Sequencing Approach.</title>
        <authorList>
            <person name="Pyne M.E."/>
            <person name="Utturkar S."/>
            <person name="Brown S.D."/>
            <person name="Moo-Young M."/>
            <person name="Chung D.A."/>
            <person name="Chou C.P."/>
        </authorList>
    </citation>
    <scope>NUCLEOTIDE SEQUENCE [LARGE SCALE GENOMIC DNA]</scope>
    <source>
        <strain evidence="2 3">ATCC 6013</strain>
    </source>
</reference>
<evidence type="ECO:0000313" key="3">
    <source>
        <dbReference type="Proteomes" id="UP000028042"/>
    </source>
</evidence>
<dbReference type="KEGG" id="cpat:CLPA_c04680"/>
<evidence type="ECO:0000313" key="2">
    <source>
        <dbReference type="EMBL" id="KRU13432.1"/>
    </source>
</evidence>
<accession>A0A0H3J3T1</accession>
<evidence type="ECO:0000313" key="1">
    <source>
        <dbReference type="EMBL" id="AJA50556.1"/>
    </source>
</evidence>
<dbReference type="AlphaFoldDB" id="A0A0H3J3T1"/>
<sequence length="47" mass="5152">MKSSKIAHKLSLLVCTIAIGIASTSSSMCILWSFSECKMPKSLYKID</sequence>
<dbReference type="EMBL" id="CP009268">
    <property type="protein sequence ID" value="AJA50556.1"/>
    <property type="molecule type" value="Genomic_DNA"/>
</dbReference>
<keyword evidence="4" id="KW-1185">Reference proteome</keyword>
<name>A0A0H3J3T1_CLOPA</name>
<proteinExistence type="predicted"/>
<dbReference type="PATRIC" id="fig|1262449.7.peg.452"/>
<dbReference type="RefSeq" id="WP_087946535.1">
    <property type="nucleotide sequence ID" value="NZ_ANZB01000001.1"/>
</dbReference>
<dbReference type="Proteomes" id="UP000030905">
    <property type="component" value="Chromosome"/>
</dbReference>
<dbReference type="Proteomes" id="UP000028042">
    <property type="component" value="Unassembled WGS sequence"/>
</dbReference>
<gene>
    <name evidence="1" type="ORF">CLPA_c04680</name>
    <name evidence="2" type="ORF">CP6013_02680</name>
</gene>
<dbReference type="EMBL" id="JPGY02000001">
    <property type="protein sequence ID" value="KRU13432.1"/>
    <property type="molecule type" value="Genomic_DNA"/>
</dbReference>
<protein>
    <recommendedName>
        <fullName evidence="5">Cyclic lactone autoinducer peptide</fullName>
    </recommendedName>
</protein>
<dbReference type="KEGG" id="cpae:CPAST_c04680"/>
<evidence type="ECO:0008006" key="5">
    <source>
        <dbReference type="Google" id="ProtNLM"/>
    </source>
</evidence>
<reference evidence="1 4" key="1">
    <citation type="journal article" date="2015" name="Genome Announc.">
        <title>Complete Genome Sequence of the Nitrogen-Fixing and Solvent-Producing Clostridium pasteurianum DSM 525.</title>
        <authorList>
            <person name="Poehlein A."/>
            <person name="Grosse-Honebrink A."/>
            <person name="Zhang Y."/>
            <person name="Minton N.P."/>
            <person name="Daniel R."/>
        </authorList>
    </citation>
    <scope>NUCLEOTIDE SEQUENCE [LARGE SCALE GENOMIC DNA]</scope>
    <source>
        <strain evidence="1">DSM 525</strain>
        <strain evidence="4">DSM 525 / ATCC 6013</strain>
    </source>
</reference>
<organism evidence="1 4">
    <name type="scientific">Clostridium pasteurianum DSM 525 = ATCC 6013</name>
    <dbReference type="NCBI Taxonomy" id="1262449"/>
    <lineage>
        <taxon>Bacteria</taxon>
        <taxon>Bacillati</taxon>
        <taxon>Bacillota</taxon>
        <taxon>Clostridia</taxon>
        <taxon>Eubacteriales</taxon>
        <taxon>Clostridiaceae</taxon>
        <taxon>Clostridium</taxon>
    </lineage>
</organism>
<evidence type="ECO:0000313" key="4">
    <source>
        <dbReference type="Proteomes" id="UP000030905"/>
    </source>
</evidence>